<evidence type="ECO:0000256" key="2">
    <source>
        <dbReference type="ARBA" id="ARBA00022643"/>
    </source>
</evidence>
<evidence type="ECO:0000256" key="6">
    <source>
        <dbReference type="PIRSR" id="PIRSR000337-1"/>
    </source>
</evidence>
<dbReference type="EC" id="1.14.14.10" evidence="8"/>
<dbReference type="RefSeq" id="WP_060593162.1">
    <property type="nucleotide sequence ID" value="NZ_CP031418.1"/>
</dbReference>
<dbReference type="InterPro" id="IPR016215">
    <property type="entry name" value="NTA_MOA"/>
</dbReference>
<feature type="binding site" evidence="6">
    <location>
        <position position="221"/>
    </location>
    <ligand>
        <name>FMN</name>
        <dbReference type="ChEBI" id="CHEBI:58210"/>
    </ligand>
</feature>
<dbReference type="PIRSF" id="PIRSF000337">
    <property type="entry name" value="NTA_MOA"/>
    <property type="match status" value="1"/>
</dbReference>
<dbReference type="PANTHER" id="PTHR30011:SF16">
    <property type="entry name" value="C2H2 FINGER DOMAIN TRANSCRIPTION FACTOR (EUROFUNG)-RELATED"/>
    <property type="match status" value="1"/>
</dbReference>
<comment type="similarity">
    <text evidence="5">Belongs to the NtaA/SnaA/DszA monooxygenase family.</text>
</comment>
<feature type="binding site" evidence="6">
    <location>
        <position position="149"/>
    </location>
    <ligand>
        <name>FMN</name>
        <dbReference type="ChEBI" id="CHEBI:58210"/>
    </ligand>
</feature>
<dbReference type="GO" id="GO:0018529">
    <property type="term" value="F:nitrilotriacetate monooxygenase activity"/>
    <property type="evidence" value="ECO:0007669"/>
    <property type="project" value="UniProtKB-EC"/>
</dbReference>
<dbReference type="EMBL" id="LN868938">
    <property type="protein sequence ID" value="CRY79224.1"/>
    <property type="molecule type" value="Genomic_DNA"/>
</dbReference>
<evidence type="ECO:0000256" key="4">
    <source>
        <dbReference type="ARBA" id="ARBA00023033"/>
    </source>
</evidence>
<keyword evidence="2 6" id="KW-0288">FMN</keyword>
<evidence type="ECO:0000256" key="1">
    <source>
        <dbReference type="ARBA" id="ARBA00022630"/>
    </source>
</evidence>
<proteinExistence type="inferred from homology"/>
<evidence type="ECO:0000259" key="7">
    <source>
        <dbReference type="Pfam" id="PF00296"/>
    </source>
</evidence>
<dbReference type="PANTHER" id="PTHR30011">
    <property type="entry name" value="ALKANESULFONATE MONOOXYGENASE-RELATED"/>
    <property type="match status" value="1"/>
</dbReference>
<organism evidence="8 9">
    <name type="scientific">Nocardia farcinica</name>
    <dbReference type="NCBI Taxonomy" id="37329"/>
    <lineage>
        <taxon>Bacteria</taxon>
        <taxon>Bacillati</taxon>
        <taxon>Actinomycetota</taxon>
        <taxon>Actinomycetes</taxon>
        <taxon>Mycobacteriales</taxon>
        <taxon>Nocardiaceae</taxon>
        <taxon>Nocardia</taxon>
    </lineage>
</organism>
<dbReference type="Proteomes" id="UP000057820">
    <property type="component" value="Chromosome 1"/>
</dbReference>
<dbReference type="NCBIfam" id="TIGR03860">
    <property type="entry name" value="FMN_nitrolo"/>
    <property type="match status" value="1"/>
</dbReference>
<dbReference type="Gene3D" id="3.20.20.30">
    <property type="entry name" value="Luciferase-like domain"/>
    <property type="match status" value="1"/>
</dbReference>
<evidence type="ECO:0000313" key="8">
    <source>
        <dbReference type="EMBL" id="CRY79224.1"/>
    </source>
</evidence>
<accession>A0A0H5NW23</accession>
<sequence>MSDRKLRIGLAAYGTGWDADAWRLPQATNTGLHDPSVIVDVARAAERGKLDYVFSGSALGSEPDHLQRIYRWDNFVYAGYAAAVTRNVGFLVSVNSSFEHPYGIARQLATLDNFTKGRTALNVVFGIDREGDPARNYGRNPIPDEQTKYTRAREFTQVVNRLLYESWDADFLLDDREKGVLIKPGSWQRIEHSGEHFEVRGPLNVPPPVQRRIPNVHVGTSEESLRYGADLAQVRFSPYLGIEQGKQEYRRLKERVAAAGRDPEKFKIIPGATFYLAGTRREAQAIYRQVTNFQLTEQIPEQFSLALGIDLSRVRDNERVVDVVDLDTVAPDALEDFRRPLGREKRHVRGRDDREIIRGLVEALGEDLTLRELYHHVQRSRQGGQPALVGDAKTIADWVEENFVERVLDGVQFFPPYHRGPADLLVDLLVPELQRRGLFRTEYEADTLQGLLDTDNG</sequence>
<keyword evidence="1 6" id="KW-0285">Flavoprotein</keyword>
<dbReference type="SUPFAM" id="SSF51679">
    <property type="entry name" value="Bacterial luciferase-like"/>
    <property type="match status" value="1"/>
</dbReference>
<name>A0A0H5NW23_NOCFR</name>
<dbReference type="InterPro" id="IPR051260">
    <property type="entry name" value="Diverse_substr_monoxygenases"/>
</dbReference>
<evidence type="ECO:0000256" key="3">
    <source>
        <dbReference type="ARBA" id="ARBA00023002"/>
    </source>
</evidence>
<keyword evidence="4 8" id="KW-0503">Monooxygenase</keyword>
<evidence type="ECO:0000256" key="5">
    <source>
        <dbReference type="ARBA" id="ARBA00033748"/>
    </source>
</evidence>
<evidence type="ECO:0000313" key="9">
    <source>
        <dbReference type="Proteomes" id="UP000057820"/>
    </source>
</evidence>
<dbReference type="Pfam" id="PF00296">
    <property type="entry name" value="Bac_luciferase"/>
    <property type="match status" value="1"/>
</dbReference>
<dbReference type="InterPro" id="IPR011251">
    <property type="entry name" value="Luciferase-like_dom"/>
</dbReference>
<dbReference type="AlphaFoldDB" id="A0A0H5NW23"/>
<dbReference type="InterPro" id="IPR036661">
    <property type="entry name" value="Luciferase-like_sf"/>
</dbReference>
<feature type="domain" description="Luciferase-like" evidence="7">
    <location>
        <begin position="25"/>
        <end position="327"/>
    </location>
</feature>
<protein>
    <submittedName>
        <fullName evidence="8">Nitrilotriacetate monooxygenase component A</fullName>
        <ecNumber evidence="8">1.14.14.10</ecNumber>
    </submittedName>
</protein>
<dbReference type="KEGG" id="nfr:ERS450000_03390"/>
<gene>
    <name evidence="8" type="primary">ntaA_5</name>
    <name evidence="8" type="ORF">ERS450000_03390</name>
</gene>
<reference evidence="9" key="1">
    <citation type="submission" date="2015-03" db="EMBL/GenBank/DDBJ databases">
        <authorList>
            <consortium name="Pathogen Informatics"/>
        </authorList>
    </citation>
    <scope>NUCLEOTIDE SEQUENCE [LARGE SCALE GENOMIC DNA]</scope>
    <source>
        <strain evidence="9">NCTC11134</strain>
    </source>
</reference>
<keyword evidence="3 8" id="KW-0560">Oxidoreductase</keyword>